<accession>A0A9Q3IV79</accession>
<feature type="compositionally biased region" description="Basic and acidic residues" evidence="1">
    <location>
        <begin position="147"/>
        <end position="158"/>
    </location>
</feature>
<evidence type="ECO:0000313" key="3">
    <source>
        <dbReference type="Proteomes" id="UP000765509"/>
    </source>
</evidence>
<dbReference type="Proteomes" id="UP000765509">
    <property type="component" value="Unassembled WGS sequence"/>
</dbReference>
<keyword evidence="3" id="KW-1185">Reference proteome</keyword>
<proteinExistence type="predicted"/>
<sequence>MTTRRGSQYSIQSDVVGLRSRVDPSKGKIKRKIPSGTEYTQGSAISQKQVPEMPMISEPELELSMSNSNRDKSYSEGSNRHLHEPIQAVLHGLQGQRLGKLPQIHQGVMYSWHILKRFLTEEEIVLYSNGWNPLSSKPQIKKIKEYHSKKREASKEEAPVASTSKPQANQPPQEGKKNKKKNWRKPYSPSYRIPKIQKDSMDNFFNMARTLMEFKDKEEQRMRQPNFPNNSLIS</sequence>
<evidence type="ECO:0000313" key="2">
    <source>
        <dbReference type="EMBL" id="MBW0550830.1"/>
    </source>
</evidence>
<feature type="compositionally biased region" description="Polar residues" evidence="1">
    <location>
        <begin position="1"/>
        <end position="13"/>
    </location>
</feature>
<dbReference type="EMBL" id="AVOT02056507">
    <property type="protein sequence ID" value="MBW0550830.1"/>
    <property type="molecule type" value="Genomic_DNA"/>
</dbReference>
<feature type="compositionally biased region" description="Polar residues" evidence="1">
    <location>
        <begin position="161"/>
        <end position="172"/>
    </location>
</feature>
<gene>
    <name evidence="2" type="ORF">O181_090545</name>
</gene>
<evidence type="ECO:0000256" key="1">
    <source>
        <dbReference type="SAM" id="MobiDB-lite"/>
    </source>
</evidence>
<organism evidence="2 3">
    <name type="scientific">Austropuccinia psidii MF-1</name>
    <dbReference type="NCBI Taxonomy" id="1389203"/>
    <lineage>
        <taxon>Eukaryota</taxon>
        <taxon>Fungi</taxon>
        <taxon>Dikarya</taxon>
        <taxon>Basidiomycota</taxon>
        <taxon>Pucciniomycotina</taxon>
        <taxon>Pucciniomycetes</taxon>
        <taxon>Pucciniales</taxon>
        <taxon>Sphaerophragmiaceae</taxon>
        <taxon>Austropuccinia</taxon>
    </lineage>
</organism>
<feature type="compositionally biased region" description="Polar residues" evidence="1">
    <location>
        <begin position="37"/>
        <end position="49"/>
    </location>
</feature>
<feature type="region of interest" description="Disordered" evidence="1">
    <location>
        <begin position="1"/>
        <end position="52"/>
    </location>
</feature>
<protein>
    <submittedName>
        <fullName evidence="2">Uncharacterized protein</fullName>
    </submittedName>
</protein>
<reference evidence="2" key="1">
    <citation type="submission" date="2021-03" db="EMBL/GenBank/DDBJ databases">
        <title>Draft genome sequence of rust myrtle Austropuccinia psidii MF-1, a brazilian biotype.</title>
        <authorList>
            <person name="Quecine M.C."/>
            <person name="Pachon D.M.R."/>
            <person name="Bonatelli M.L."/>
            <person name="Correr F.H."/>
            <person name="Franceschini L.M."/>
            <person name="Leite T.F."/>
            <person name="Margarido G.R.A."/>
            <person name="Almeida C.A."/>
            <person name="Ferrarezi J.A."/>
            <person name="Labate C.A."/>
        </authorList>
    </citation>
    <scope>NUCLEOTIDE SEQUENCE</scope>
    <source>
        <strain evidence="2">MF-1</strain>
    </source>
</reference>
<name>A0A9Q3IV79_9BASI</name>
<comment type="caution">
    <text evidence="2">The sequence shown here is derived from an EMBL/GenBank/DDBJ whole genome shotgun (WGS) entry which is preliminary data.</text>
</comment>
<dbReference type="AlphaFoldDB" id="A0A9Q3IV79"/>
<feature type="region of interest" description="Disordered" evidence="1">
    <location>
        <begin position="147"/>
        <end position="195"/>
    </location>
</feature>